<feature type="transmembrane region" description="Helical" evidence="3">
    <location>
        <begin position="12"/>
        <end position="30"/>
    </location>
</feature>
<dbReference type="EMBL" id="JBHRYR010000003">
    <property type="protein sequence ID" value="MFC3853272.1"/>
    <property type="molecule type" value="Genomic_DNA"/>
</dbReference>
<evidence type="ECO:0000313" key="5">
    <source>
        <dbReference type="EMBL" id="MFC3853272.1"/>
    </source>
</evidence>
<reference evidence="6" key="1">
    <citation type="journal article" date="2019" name="Int. J. Syst. Evol. Microbiol.">
        <title>The Global Catalogue of Microorganisms (GCM) 10K type strain sequencing project: providing services to taxonomists for standard genome sequencing and annotation.</title>
        <authorList>
            <consortium name="The Broad Institute Genomics Platform"/>
            <consortium name="The Broad Institute Genome Sequencing Center for Infectious Disease"/>
            <person name="Wu L."/>
            <person name="Ma J."/>
        </authorList>
    </citation>
    <scope>NUCLEOTIDE SEQUENCE [LARGE SCALE GENOMIC DNA]</scope>
    <source>
        <strain evidence="6">IBRC 10765</strain>
    </source>
</reference>
<evidence type="ECO:0000259" key="4">
    <source>
        <dbReference type="Pfam" id="PF25917"/>
    </source>
</evidence>
<evidence type="ECO:0000313" key="6">
    <source>
        <dbReference type="Proteomes" id="UP001595617"/>
    </source>
</evidence>
<dbReference type="InterPro" id="IPR058625">
    <property type="entry name" value="MdtA-like_BSH"/>
</dbReference>
<dbReference type="Gene3D" id="1.10.287.470">
    <property type="entry name" value="Helix hairpin bin"/>
    <property type="match status" value="1"/>
</dbReference>
<accession>A0ABV7ZXM8</accession>
<keyword evidence="3" id="KW-1133">Transmembrane helix</keyword>
<dbReference type="Pfam" id="PF25917">
    <property type="entry name" value="BSH_RND"/>
    <property type="match status" value="1"/>
</dbReference>
<gene>
    <name evidence="5" type="ORF">ACFOOG_10555</name>
</gene>
<feature type="domain" description="Multidrug resistance protein MdtA-like barrel-sandwich hybrid" evidence="4">
    <location>
        <begin position="78"/>
        <end position="259"/>
    </location>
</feature>
<keyword evidence="6" id="KW-1185">Reference proteome</keyword>
<comment type="similarity">
    <text evidence="1">Belongs to the membrane fusion protein (MFP) (TC 8.A.1) family.</text>
</comment>
<dbReference type="RefSeq" id="WP_380696269.1">
    <property type="nucleotide sequence ID" value="NZ_JBHRYR010000003.1"/>
</dbReference>
<keyword evidence="3" id="KW-0812">Transmembrane</keyword>
<organism evidence="5 6">
    <name type="scientific">Saccharospirillum mangrovi</name>
    <dbReference type="NCBI Taxonomy" id="2161747"/>
    <lineage>
        <taxon>Bacteria</taxon>
        <taxon>Pseudomonadati</taxon>
        <taxon>Pseudomonadota</taxon>
        <taxon>Gammaproteobacteria</taxon>
        <taxon>Oceanospirillales</taxon>
        <taxon>Saccharospirillaceae</taxon>
        <taxon>Saccharospirillum</taxon>
    </lineage>
</organism>
<keyword evidence="2" id="KW-0175">Coiled coil</keyword>
<comment type="caution">
    <text evidence="5">The sequence shown here is derived from an EMBL/GenBank/DDBJ whole genome shotgun (WGS) entry which is preliminary data.</text>
</comment>
<dbReference type="Proteomes" id="UP001595617">
    <property type="component" value="Unassembled WGS sequence"/>
</dbReference>
<evidence type="ECO:0000256" key="3">
    <source>
        <dbReference type="SAM" id="Phobius"/>
    </source>
</evidence>
<dbReference type="Gene3D" id="2.40.30.170">
    <property type="match status" value="1"/>
</dbReference>
<protein>
    <submittedName>
        <fullName evidence="5">Efflux RND transporter periplasmic adaptor subunit</fullName>
    </submittedName>
</protein>
<keyword evidence="3" id="KW-0472">Membrane</keyword>
<name>A0ABV7ZXM8_9GAMM</name>
<evidence type="ECO:0000256" key="1">
    <source>
        <dbReference type="ARBA" id="ARBA00009477"/>
    </source>
</evidence>
<dbReference type="Gene3D" id="2.40.50.100">
    <property type="match status" value="1"/>
</dbReference>
<evidence type="ECO:0000256" key="2">
    <source>
        <dbReference type="SAM" id="Coils"/>
    </source>
</evidence>
<sequence length="417" mass="46125">MPIITRKRLITWLLPIIIIAIGFSVVRYLGSTAQRPTPEVSTGEVRIAGDTATVSVFRVSQNTETPELVLYGQMAANRQVTMTAPFSALITQLPIEAGDQVVAGQLLARLDTRNLEHQLAQQQTRLQDLRARQSLLRAEHEANIEAVSIEEELLSIAEQTVLRTRNLRQRNVASDSDLEAAERAMQQQRMSLNTRQLAVQRYTDQQAQLAAQEAEANIALEQLQDQLDDAEIRAPFTGQIAAVNTEVATRVSAQSPLFTLLSQDDVRLNVSVPTTQLASLRPGMSASTEYNAVNYALTLTGWEPITRGGAVTARFAFDEAPEQSAIDQFFRLQLQLDPLTNVFAVPATLVYENRYVYRVQDERLQRVDVDVVGYQQRGETTWALLRSAALASSDPLLASRLADAATGLAVIVREESN</sequence>
<feature type="coiled-coil region" evidence="2">
    <location>
        <begin position="112"/>
        <end position="139"/>
    </location>
</feature>
<dbReference type="PANTHER" id="PTHR30469:SF15">
    <property type="entry name" value="HLYD FAMILY OF SECRETION PROTEINS"/>
    <property type="match status" value="1"/>
</dbReference>
<feature type="coiled-coil region" evidence="2">
    <location>
        <begin position="202"/>
        <end position="233"/>
    </location>
</feature>
<proteinExistence type="inferred from homology"/>
<dbReference type="SUPFAM" id="SSF111369">
    <property type="entry name" value="HlyD-like secretion proteins"/>
    <property type="match status" value="1"/>
</dbReference>
<dbReference type="PANTHER" id="PTHR30469">
    <property type="entry name" value="MULTIDRUG RESISTANCE PROTEIN MDTA"/>
    <property type="match status" value="1"/>
</dbReference>